<evidence type="ECO:0000256" key="2">
    <source>
        <dbReference type="ARBA" id="ARBA00048615"/>
    </source>
</evidence>
<dbReference type="Gene3D" id="1.10.1040.10">
    <property type="entry name" value="N-(1-d-carboxylethyl)-l-norvaline Dehydrogenase, domain 2"/>
    <property type="match status" value="1"/>
</dbReference>
<comment type="caution">
    <text evidence="5">The sequence shown here is derived from an EMBL/GenBank/DDBJ whole genome shotgun (WGS) entry which is preliminary data.</text>
</comment>
<dbReference type="InterPro" id="IPR013131">
    <property type="entry name" value="Mannitol_DH_N"/>
</dbReference>
<dbReference type="InterPro" id="IPR008927">
    <property type="entry name" value="6-PGluconate_DH-like_C_sf"/>
</dbReference>
<feature type="domain" description="Mannitol dehydrogenase C-terminal" evidence="4">
    <location>
        <begin position="321"/>
        <end position="478"/>
    </location>
</feature>
<sequence length="542" mass="61228">MLLLDKEAIQSKKDSFSRIGIKTPNYDYRGIWEETKKEPIWLHIGGGNLFRAFHSVLQQHLIEKQKTKKGIIVVSTMDDGLIEKIYHPYDNLSLNVVMKSNGTLDMEVIASVAESIAAYSNNYSWQRLIEIFTTSSLQFITLSITEKGYELRDIKGNLQPTIIKELEQGLYQPKHTMVMLTSLLNERYKAGKIPLALVSTDNFSHNGDKLKDAILTVAAYWQKRGVVDKGFIEYLTDQTKIAFPWTMIDKITPLPSVAVKEKLSDLGYGSTELIKIRENAPTIAPFVNTEESEYLVMEDCFPNGRPSLEEVGVFFTNRDTVDQIERMKVCTCLNPLHTALAIFGCLLGYTSIADEMKDNDLKSLVEKIGYEEGMKVVTDPGIIHPMQFIKEVIEVRFPNPNNPDTPQRIAADTSQKLAIRFGETIKLYVKRDDLDVEDLHFIPLTIAAWCRYLMGINDGGKEMSLSPDPLLEELQKQIKKIKFGSPGSVGNYLQPILSNERIFGSNLYAIGLGDKVELFFKQFIQGLGAVRKTLHNQISLKA</sequence>
<dbReference type="AlphaFoldDB" id="A0A268F7U8"/>
<evidence type="ECO:0000256" key="1">
    <source>
        <dbReference type="ARBA" id="ARBA00023002"/>
    </source>
</evidence>
<dbReference type="GO" id="GO:0008926">
    <property type="term" value="F:mannitol-1-phosphate 5-dehydrogenase activity"/>
    <property type="evidence" value="ECO:0007669"/>
    <property type="project" value="UniProtKB-EC"/>
</dbReference>
<evidence type="ECO:0000259" key="4">
    <source>
        <dbReference type="Pfam" id="PF08125"/>
    </source>
</evidence>
<protein>
    <submittedName>
        <fullName evidence="5">Mannitol dehydrogenase</fullName>
    </submittedName>
</protein>
<dbReference type="Proteomes" id="UP000216961">
    <property type="component" value="Unassembled WGS sequence"/>
</dbReference>
<evidence type="ECO:0000259" key="3">
    <source>
        <dbReference type="Pfam" id="PF01232"/>
    </source>
</evidence>
<dbReference type="PANTHER" id="PTHR43362:SF1">
    <property type="entry name" value="MANNITOL DEHYDROGENASE 2-RELATED"/>
    <property type="match status" value="1"/>
</dbReference>
<dbReference type="InterPro" id="IPR050988">
    <property type="entry name" value="Mannitol_DH/Oxidoreductase"/>
</dbReference>
<feature type="domain" description="Mannitol dehydrogenase N-terminal" evidence="3">
    <location>
        <begin position="42"/>
        <end position="261"/>
    </location>
</feature>
<dbReference type="PANTHER" id="PTHR43362">
    <property type="entry name" value="MANNITOL DEHYDROGENASE DSF1-RELATED"/>
    <property type="match status" value="1"/>
</dbReference>
<gene>
    <name evidence="5" type="ORF">CHH57_19905</name>
</gene>
<keyword evidence="1" id="KW-0560">Oxidoreductase</keyword>
<accession>A0A268F7U8</accession>
<dbReference type="InterPro" id="IPR036291">
    <property type="entry name" value="NAD(P)-bd_dom_sf"/>
</dbReference>
<dbReference type="KEGG" id="bcir:C2I06_21550"/>
<dbReference type="SUPFAM" id="SSF48179">
    <property type="entry name" value="6-phosphogluconate dehydrogenase C-terminal domain-like"/>
    <property type="match status" value="1"/>
</dbReference>
<dbReference type="InterPro" id="IPR013328">
    <property type="entry name" value="6PGD_dom2"/>
</dbReference>
<comment type="catalytic activity">
    <reaction evidence="2">
        <text>D-mannitol 1-phosphate + NAD(+) = beta-D-fructose 6-phosphate + NADH + H(+)</text>
        <dbReference type="Rhea" id="RHEA:19661"/>
        <dbReference type="ChEBI" id="CHEBI:15378"/>
        <dbReference type="ChEBI" id="CHEBI:57540"/>
        <dbReference type="ChEBI" id="CHEBI:57634"/>
        <dbReference type="ChEBI" id="CHEBI:57945"/>
        <dbReference type="ChEBI" id="CHEBI:61381"/>
        <dbReference type="EC" id="1.1.1.17"/>
    </reaction>
</comment>
<evidence type="ECO:0000313" key="5">
    <source>
        <dbReference type="EMBL" id="PAD81456.1"/>
    </source>
</evidence>
<dbReference type="InterPro" id="IPR013118">
    <property type="entry name" value="Mannitol_DH_C"/>
</dbReference>
<proteinExistence type="predicted"/>
<reference evidence="5 6" key="1">
    <citation type="submission" date="2017-07" db="EMBL/GenBank/DDBJ databases">
        <title>Isolation and whole genome analysis of endospore-forming bacteria from heroin.</title>
        <authorList>
            <person name="Kalinowski J."/>
            <person name="Ahrens B."/>
            <person name="Al-Dilaimi A."/>
            <person name="Winkler A."/>
            <person name="Wibberg D."/>
            <person name="Schleenbecker U."/>
            <person name="Ruckert C."/>
            <person name="Wolfel R."/>
            <person name="Grass G."/>
        </authorList>
    </citation>
    <scope>NUCLEOTIDE SEQUENCE [LARGE SCALE GENOMIC DNA]</scope>
    <source>
        <strain evidence="5 6">7521-2</strain>
    </source>
</reference>
<dbReference type="Pfam" id="PF01232">
    <property type="entry name" value="Mannitol_dh"/>
    <property type="match status" value="1"/>
</dbReference>
<evidence type="ECO:0000313" key="6">
    <source>
        <dbReference type="Proteomes" id="UP000216961"/>
    </source>
</evidence>
<dbReference type="SUPFAM" id="SSF51735">
    <property type="entry name" value="NAD(P)-binding Rossmann-fold domains"/>
    <property type="match status" value="1"/>
</dbReference>
<dbReference type="EMBL" id="NPBQ01000124">
    <property type="protein sequence ID" value="PAD81456.1"/>
    <property type="molecule type" value="Genomic_DNA"/>
</dbReference>
<dbReference type="Pfam" id="PF08125">
    <property type="entry name" value="Mannitol_dh_C"/>
    <property type="match status" value="1"/>
</dbReference>
<dbReference type="Gene3D" id="3.40.50.720">
    <property type="entry name" value="NAD(P)-binding Rossmann-like Domain"/>
    <property type="match status" value="1"/>
</dbReference>
<name>A0A268F7U8_NIACI</name>
<organism evidence="5 6">
    <name type="scientific">Niallia circulans</name>
    <name type="common">Bacillus circulans</name>
    <dbReference type="NCBI Taxonomy" id="1397"/>
    <lineage>
        <taxon>Bacteria</taxon>
        <taxon>Bacillati</taxon>
        <taxon>Bacillota</taxon>
        <taxon>Bacilli</taxon>
        <taxon>Bacillales</taxon>
        <taxon>Bacillaceae</taxon>
        <taxon>Niallia</taxon>
    </lineage>
</organism>